<dbReference type="Proteomes" id="UP000001600">
    <property type="component" value="Plasmid pAtK84c"/>
</dbReference>
<gene>
    <name evidence="1" type="ordered locus">Arad_12279</name>
</gene>
<dbReference type="Gene3D" id="3.40.50.300">
    <property type="entry name" value="P-loop containing nucleotide triphosphate hydrolases"/>
    <property type="match status" value="1"/>
</dbReference>
<dbReference type="HOGENOM" id="CLU_2079749_0_0_5"/>
<dbReference type="GO" id="GO:0016301">
    <property type="term" value="F:kinase activity"/>
    <property type="evidence" value="ECO:0007669"/>
    <property type="project" value="UniProtKB-KW"/>
</dbReference>
<accession>B9JQ70</accession>
<dbReference type="InterPro" id="IPR027417">
    <property type="entry name" value="P-loop_NTPase"/>
</dbReference>
<keyword evidence="1" id="KW-0418">Kinase</keyword>
<dbReference type="AlphaFoldDB" id="B9JQ70"/>
<sequence>MNHRRDFFIELASRIVALEGRLIVAIDGVDGSGKTTFADELAPVLTQKGRPVVQASVDGFHNTKAIRYRLGRNDPEGFFLDSHNYQSLHRFLLGPFRAGANTVDTARYDHAADHEIS</sequence>
<geneLocation type="plasmid" evidence="1 2">
    <name>pAtK84c</name>
</geneLocation>
<reference evidence="1 2" key="1">
    <citation type="journal article" date="2009" name="J. Bacteriol.">
        <title>Genome sequences of three Agrobacterium biovars help elucidate the evolution of multichromosome genomes in bacteria.</title>
        <authorList>
            <person name="Slater S.C."/>
            <person name="Goldman B.S."/>
            <person name="Goodner B."/>
            <person name="Setubal J.C."/>
            <person name="Farrand S.K."/>
            <person name="Nester E.W."/>
            <person name="Burr T.J."/>
            <person name="Banta L."/>
            <person name="Dickerman A.W."/>
            <person name="Paulsen I."/>
            <person name="Otten L."/>
            <person name="Suen G."/>
            <person name="Welch R."/>
            <person name="Almeida N.F."/>
            <person name="Arnold F."/>
            <person name="Burton O.T."/>
            <person name="Du Z."/>
            <person name="Ewing A."/>
            <person name="Godsy E."/>
            <person name="Heisel S."/>
            <person name="Houmiel K.L."/>
            <person name="Jhaveri J."/>
            <person name="Lu J."/>
            <person name="Miller N.M."/>
            <person name="Norton S."/>
            <person name="Chen Q."/>
            <person name="Phoolcharoen W."/>
            <person name="Ohlin V."/>
            <person name="Ondrusek D."/>
            <person name="Pride N."/>
            <person name="Stricklin S.L."/>
            <person name="Sun J."/>
            <person name="Wheeler C."/>
            <person name="Wilson L."/>
            <person name="Zhu H."/>
            <person name="Wood D.W."/>
        </authorList>
    </citation>
    <scope>NUCLEOTIDE SEQUENCE [LARGE SCALE GENOMIC DNA]</scope>
    <source>
        <strain evidence="2">K84 / ATCC BAA-868</strain>
        <plasmid evidence="1 2">pAtK84c</plasmid>
    </source>
</reference>
<keyword evidence="1" id="KW-0614">Plasmid</keyword>
<dbReference type="KEGG" id="ara:Arad_12279"/>
<organism evidence="1 2">
    <name type="scientific">Rhizobium rhizogenes (strain K84 / ATCC BAA-868)</name>
    <name type="common">Agrobacterium radiobacter</name>
    <dbReference type="NCBI Taxonomy" id="311403"/>
    <lineage>
        <taxon>Bacteria</taxon>
        <taxon>Pseudomonadati</taxon>
        <taxon>Pseudomonadota</taxon>
        <taxon>Alphaproteobacteria</taxon>
        <taxon>Hyphomicrobiales</taxon>
        <taxon>Rhizobiaceae</taxon>
        <taxon>Rhizobium/Agrobacterium group</taxon>
        <taxon>Rhizobium</taxon>
    </lineage>
</organism>
<name>B9JQ70_RHIR8</name>
<evidence type="ECO:0000313" key="2">
    <source>
        <dbReference type="Proteomes" id="UP000001600"/>
    </source>
</evidence>
<dbReference type="SUPFAM" id="SSF52540">
    <property type="entry name" value="P-loop containing nucleoside triphosphate hydrolases"/>
    <property type="match status" value="1"/>
</dbReference>
<evidence type="ECO:0000313" key="1">
    <source>
        <dbReference type="EMBL" id="ACM31289.1"/>
    </source>
</evidence>
<dbReference type="EMBL" id="CP000631">
    <property type="protein sequence ID" value="ACM31289.1"/>
    <property type="molecule type" value="Genomic_DNA"/>
</dbReference>
<protein>
    <submittedName>
        <fullName evidence="1">Uridine kinase</fullName>
    </submittedName>
</protein>
<keyword evidence="1" id="KW-0808">Transferase</keyword>
<proteinExistence type="predicted"/>